<reference evidence="2" key="1">
    <citation type="journal article" date="2019" name="bioRxiv">
        <title>The Genome of the Zebra Mussel, Dreissena polymorpha: A Resource for Invasive Species Research.</title>
        <authorList>
            <person name="McCartney M.A."/>
            <person name="Auch B."/>
            <person name="Kono T."/>
            <person name="Mallez S."/>
            <person name="Zhang Y."/>
            <person name="Obille A."/>
            <person name="Becker A."/>
            <person name="Abrahante J.E."/>
            <person name="Garbe J."/>
            <person name="Badalamenti J.P."/>
            <person name="Herman A."/>
            <person name="Mangelson H."/>
            <person name="Liachko I."/>
            <person name="Sullivan S."/>
            <person name="Sone E.D."/>
            <person name="Koren S."/>
            <person name="Silverstein K.A.T."/>
            <person name="Beckman K.B."/>
            <person name="Gohl D.M."/>
        </authorList>
    </citation>
    <scope>NUCLEOTIDE SEQUENCE</scope>
    <source>
        <strain evidence="2">Duluth1</strain>
        <tissue evidence="2">Whole animal</tissue>
    </source>
</reference>
<comment type="caution">
    <text evidence="2">The sequence shown here is derived from an EMBL/GenBank/DDBJ whole genome shotgun (WGS) entry which is preliminary data.</text>
</comment>
<evidence type="ECO:0000256" key="1">
    <source>
        <dbReference type="SAM" id="MobiDB-lite"/>
    </source>
</evidence>
<evidence type="ECO:0000313" key="3">
    <source>
        <dbReference type="Proteomes" id="UP000828390"/>
    </source>
</evidence>
<gene>
    <name evidence="2" type="ORF">DPMN_039402</name>
</gene>
<accession>A0A9D4RP43</accession>
<organism evidence="2 3">
    <name type="scientific">Dreissena polymorpha</name>
    <name type="common">Zebra mussel</name>
    <name type="synonym">Mytilus polymorpha</name>
    <dbReference type="NCBI Taxonomy" id="45954"/>
    <lineage>
        <taxon>Eukaryota</taxon>
        <taxon>Metazoa</taxon>
        <taxon>Spiralia</taxon>
        <taxon>Lophotrochozoa</taxon>
        <taxon>Mollusca</taxon>
        <taxon>Bivalvia</taxon>
        <taxon>Autobranchia</taxon>
        <taxon>Heteroconchia</taxon>
        <taxon>Euheterodonta</taxon>
        <taxon>Imparidentia</taxon>
        <taxon>Neoheterodontei</taxon>
        <taxon>Myida</taxon>
        <taxon>Dreissenoidea</taxon>
        <taxon>Dreissenidae</taxon>
        <taxon>Dreissena</taxon>
    </lineage>
</organism>
<feature type="compositionally biased region" description="Basic and acidic residues" evidence="1">
    <location>
        <begin position="61"/>
        <end position="79"/>
    </location>
</feature>
<feature type="compositionally biased region" description="Basic residues" evidence="1">
    <location>
        <begin position="47"/>
        <end position="57"/>
    </location>
</feature>
<reference evidence="2" key="2">
    <citation type="submission" date="2020-11" db="EMBL/GenBank/DDBJ databases">
        <authorList>
            <person name="McCartney M.A."/>
            <person name="Auch B."/>
            <person name="Kono T."/>
            <person name="Mallez S."/>
            <person name="Becker A."/>
            <person name="Gohl D.M."/>
            <person name="Silverstein K.A.T."/>
            <person name="Koren S."/>
            <person name="Bechman K.B."/>
            <person name="Herman A."/>
            <person name="Abrahante J.E."/>
            <person name="Garbe J."/>
        </authorList>
    </citation>
    <scope>NUCLEOTIDE SEQUENCE</scope>
    <source>
        <strain evidence="2">Duluth1</strain>
        <tissue evidence="2">Whole animal</tissue>
    </source>
</reference>
<dbReference type="EMBL" id="JAIWYP010000002">
    <property type="protein sequence ID" value="KAH3876121.1"/>
    <property type="molecule type" value="Genomic_DNA"/>
</dbReference>
<protein>
    <submittedName>
        <fullName evidence="2">Uncharacterized protein</fullName>
    </submittedName>
</protein>
<proteinExistence type="predicted"/>
<name>A0A9D4RP43_DREPO</name>
<dbReference type="AlphaFoldDB" id="A0A9D4RP43"/>
<evidence type="ECO:0000313" key="2">
    <source>
        <dbReference type="EMBL" id="KAH3876121.1"/>
    </source>
</evidence>
<sequence>MGVTSSELQNHTNKFNERAEYMMGVCTKKCKNMVPRTYNTKPLTSRGWKKGHARGRSPSRPSEENMVRQYKRVEVPPLR</sequence>
<feature type="region of interest" description="Disordered" evidence="1">
    <location>
        <begin position="37"/>
        <end position="79"/>
    </location>
</feature>
<dbReference type="Proteomes" id="UP000828390">
    <property type="component" value="Unassembled WGS sequence"/>
</dbReference>
<keyword evidence="3" id="KW-1185">Reference proteome</keyword>